<feature type="region of interest" description="G1" evidence="7">
    <location>
        <begin position="15"/>
        <end position="22"/>
    </location>
</feature>
<keyword evidence="5 6" id="KW-0342">GTP-binding</keyword>
<keyword evidence="6" id="KW-0699">rRNA-binding</keyword>
<dbReference type="PANTHER" id="PTHR42698">
    <property type="entry name" value="GTPASE ERA"/>
    <property type="match status" value="1"/>
</dbReference>
<dbReference type="GO" id="GO:0070181">
    <property type="term" value="F:small ribosomal subunit rRNA binding"/>
    <property type="evidence" value="ECO:0007669"/>
    <property type="project" value="UniProtKB-UniRule"/>
</dbReference>
<protein>
    <recommendedName>
        <fullName evidence="2 6">GTPase Era</fullName>
    </recommendedName>
</protein>
<feature type="binding site" evidence="6">
    <location>
        <begin position="66"/>
        <end position="70"/>
    </location>
    <ligand>
        <name>GTP</name>
        <dbReference type="ChEBI" id="CHEBI:37565"/>
    </ligand>
</feature>
<evidence type="ECO:0000313" key="14">
    <source>
        <dbReference type="Proteomes" id="UP000477070"/>
    </source>
</evidence>
<keyword evidence="13" id="KW-1185">Reference proteome</keyword>
<dbReference type="GO" id="GO:0005829">
    <property type="term" value="C:cytosol"/>
    <property type="evidence" value="ECO:0007669"/>
    <property type="project" value="TreeGrafter"/>
</dbReference>
<dbReference type="PANTHER" id="PTHR42698:SF1">
    <property type="entry name" value="GTPASE ERA, MITOCHONDRIAL"/>
    <property type="match status" value="1"/>
</dbReference>
<dbReference type="NCBIfam" id="TIGR00436">
    <property type="entry name" value="era"/>
    <property type="match status" value="1"/>
</dbReference>
<accession>A0A347VRV0</accession>
<keyword evidence="6" id="KW-0963">Cytoplasm</keyword>
<dbReference type="NCBIfam" id="NF000908">
    <property type="entry name" value="PRK00089.1"/>
    <property type="match status" value="1"/>
</dbReference>
<feature type="binding site" evidence="6">
    <location>
        <begin position="15"/>
        <end position="22"/>
    </location>
    <ligand>
        <name>GTP</name>
        <dbReference type="ChEBI" id="CHEBI:37565"/>
    </ligand>
</feature>
<dbReference type="GO" id="GO:0043024">
    <property type="term" value="F:ribosomal small subunit binding"/>
    <property type="evidence" value="ECO:0007669"/>
    <property type="project" value="TreeGrafter"/>
</dbReference>
<dbReference type="STRING" id="1548018.LS64_09930"/>
<reference evidence="12" key="3">
    <citation type="submission" date="2018-04" db="EMBL/GenBank/DDBJ databases">
        <authorList>
            <person name="Sheh A."/>
            <person name="Shen Z."/>
            <person name="Mannion A.J."/>
            <person name="Fox J.G."/>
        </authorList>
    </citation>
    <scope>NUCLEOTIDE SEQUENCE</scope>
    <source>
        <strain evidence="12">MIT 97-6194</strain>
    </source>
</reference>
<keyword evidence="6" id="KW-0690">Ribosome biogenesis</keyword>
<dbReference type="GO" id="GO:0003924">
    <property type="term" value="F:GTPase activity"/>
    <property type="evidence" value="ECO:0007669"/>
    <property type="project" value="UniProtKB-UniRule"/>
</dbReference>
<feature type="domain" description="Era-type G" evidence="10">
    <location>
        <begin position="7"/>
        <end position="188"/>
    </location>
</feature>
<comment type="subunit">
    <text evidence="6">Monomer.</text>
</comment>
<dbReference type="CDD" id="cd22534">
    <property type="entry name" value="KH-II_Era"/>
    <property type="match status" value="1"/>
</dbReference>
<dbReference type="OrthoDB" id="9805918at2"/>
<dbReference type="InterPro" id="IPR030388">
    <property type="entry name" value="G_ERA_dom"/>
</dbReference>
<comment type="function">
    <text evidence="6">An essential GTPase that binds both GDP and GTP, with rapid nucleotide exchange. Plays a role in 16S rRNA processing and 30S ribosomal subunit biogenesis and possibly also in cell cycle regulation and energy metabolism.</text>
</comment>
<evidence type="ECO:0000256" key="3">
    <source>
        <dbReference type="ARBA" id="ARBA00022741"/>
    </source>
</evidence>
<dbReference type="SUPFAM" id="SSF52540">
    <property type="entry name" value="P-loop containing nucleoside triphosphate hydrolases"/>
    <property type="match status" value="1"/>
</dbReference>
<dbReference type="InterPro" id="IPR006073">
    <property type="entry name" value="GTP-bd"/>
</dbReference>
<evidence type="ECO:0000313" key="11">
    <source>
        <dbReference type="EMBL" id="MWV68914.1"/>
    </source>
</evidence>
<comment type="caution">
    <text evidence="12">The sequence shown here is derived from an EMBL/GenBank/DDBJ whole genome shotgun (WGS) entry which is preliminary data.</text>
</comment>
<reference evidence="12 13" key="1">
    <citation type="journal article" date="2014" name="Genome Announc.">
        <title>Draft genome sequences of eight enterohepatic helicobacter species isolated from both laboratory and wild rodents.</title>
        <authorList>
            <person name="Sheh A."/>
            <person name="Shen Z."/>
            <person name="Fox J.G."/>
        </authorList>
    </citation>
    <scope>NUCLEOTIDE SEQUENCE [LARGE SCALE GENOMIC DNA]</scope>
    <source>
        <strain evidence="12 13">MIT 97-6194</strain>
    </source>
</reference>
<evidence type="ECO:0000256" key="4">
    <source>
        <dbReference type="ARBA" id="ARBA00022884"/>
    </source>
</evidence>
<feature type="domain" description="KH type-2" evidence="9">
    <location>
        <begin position="215"/>
        <end position="295"/>
    </location>
</feature>
<keyword evidence="3 6" id="KW-0547">Nucleotide-binding</keyword>
<evidence type="ECO:0000256" key="7">
    <source>
        <dbReference type="PROSITE-ProRule" id="PRU01050"/>
    </source>
</evidence>
<dbReference type="InterPro" id="IPR004044">
    <property type="entry name" value="KH_dom_type_2"/>
</dbReference>
<evidence type="ECO:0000313" key="13">
    <source>
        <dbReference type="Proteomes" id="UP000029714"/>
    </source>
</evidence>
<dbReference type="GO" id="GO:0000028">
    <property type="term" value="P:ribosomal small subunit assembly"/>
    <property type="evidence" value="ECO:0007669"/>
    <property type="project" value="TreeGrafter"/>
</dbReference>
<organism evidence="12 13">
    <name type="scientific">Helicobacter saguini</name>
    <dbReference type="NCBI Taxonomy" id="1548018"/>
    <lineage>
        <taxon>Bacteria</taxon>
        <taxon>Pseudomonadati</taxon>
        <taxon>Campylobacterota</taxon>
        <taxon>Epsilonproteobacteria</taxon>
        <taxon>Campylobacterales</taxon>
        <taxon>Helicobacteraceae</taxon>
        <taxon>Helicobacter</taxon>
    </lineage>
</organism>
<keyword evidence="6" id="KW-1003">Cell membrane</keyword>
<dbReference type="HAMAP" id="MF_00367">
    <property type="entry name" value="GTPase_Era"/>
    <property type="match status" value="1"/>
</dbReference>
<dbReference type="RefSeq" id="WP_034572736.1">
    <property type="nucleotide sequence ID" value="NZ_JRMP02000013.1"/>
</dbReference>
<evidence type="ECO:0000259" key="9">
    <source>
        <dbReference type="PROSITE" id="PS50823"/>
    </source>
</evidence>
<feature type="region of interest" description="G2" evidence="7">
    <location>
        <begin position="41"/>
        <end position="45"/>
    </location>
</feature>
<dbReference type="AlphaFoldDB" id="A0A347VRV0"/>
<dbReference type="Gene3D" id="3.30.300.20">
    <property type="match status" value="1"/>
</dbReference>
<evidence type="ECO:0000259" key="10">
    <source>
        <dbReference type="PROSITE" id="PS51713"/>
    </source>
</evidence>
<dbReference type="Proteomes" id="UP000477070">
    <property type="component" value="Unassembled WGS sequence"/>
</dbReference>
<dbReference type="PROSITE" id="PS51713">
    <property type="entry name" value="G_ERA"/>
    <property type="match status" value="1"/>
</dbReference>
<dbReference type="GO" id="GO:0005886">
    <property type="term" value="C:plasma membrane"/>
    <property type="evidence" value="ECO:0007669"/>
    <property type="project" value="UniProtKB-SubCell"/>
</dbReference>
<feature type="region of interest" description="G5" evidence="7">
    <location>
        <begin position="165"/>
        <end position="167"/>
    </location>
</feature>
<keyword evidence="4 6" id="KW-0694">RNA-binding</keyword>
<sequence length="313" mass="35691">MQNKKITSGFVSVVGRTNAGKSTLLNALANMPLALVSKKANATRKKMDFILPFTNEQFDSQIIFLDTPGFTKESYTKEILKKNLIDKYMLKEANNAILESDLSLFISVASLKENEMKNYESFIKKYQKKHILLLNKIDNVTHAELLKILTFYEKYSKNYISLIPLSAVNMKEKDKNLLLLEIAKNLPEHPHFYDEETLSTTLMRDIYKEAIRECIYEFFSDEIPYKSDARVVSVAEKANVIVIKAQIIVEKESQKAIIIGRGGKGIRALGTLARKKCELLSESKVFLELEVKVIHGWSKEKGGLKYLGYEMGE</sequence>
<dbReference type="InterPro" id="IPR015946">
    <property type="entry name" value="KH_dom-like_a/b"/>
</dbReference>
<dbReference type="InterPro" id="IPR005662">
    <property type="entry name" value="GTPase_Era-like"/>
</dbReference>
<dbReference type="EMBL" id="QBIU01000001">
    <property type="protein sequence ID" value="MWV68914.1"/>
    <property type="molecule type" value="Genomic_DNA"/>
</dbReference>
<gene>
    <name evidence="6" type="primary">era</name>
    <name evidence="11" type="ORF">DCO61_02450</name>
    <name evidence="12" type="ORF">LS64_008345</name>
</gene>
<feature type="binding site" evidence="6">
    <location>
        <begin position="135"/>
        <end position="138"/>
    </location>
    <ligand>
        <name>GTP</name>
        <dbReference type="ChEBI" id="CHEBI:37565"/>
    </ligand>
</feature>
<dbReference type="PROSITE" id="PS50823">
    <property type="entry name" value="KH_TYPE_2"/>
    <property type="match status" value="1"/>
</dbReference>
<reference evidence="12 13" key="2">
    <citation type="journal article" date="2016" name="Infect. Immun.">
        <title>Helicobacter saguini, a Novel Helicobacter Isolated from Cotton-Top Tamarins with Ulcerative Colitis, Has Proinflammatory Properties and Induces Typhlocolitis and Dysplasia in Gnotobiotic IL-10-/- Mice.</title>
        <authorList>
            <person name="Shen Z."/>
            <person name="Mannion A."/>
            <person name="Whary M.T."/>
            <person name="Muthupalani S."/>
            <person name="Sheh A."/>
            <person name="Feng Y."/>
            <person name="Gong G."/>
            <person name="Vandamme P."/>
            <person name="Holcombe H.R."/>
            <person name="Paster B.J."/>
            <person name="Fox J.G."/>
        </authorList>
    </citation>
    <scope>NUCLEOTIDE SEQUENCE [LARGE SCALE GENOMIC DNA]</scope>
    <source>
        <strain evidence="12 13">MIT 97-6194</strain>
    </source>
</reference>
<evidence type="ECO:0000256" key="8">
    <source>
        <dbReference type="RuleBase" id="RU003761"/>
    </source>
</evidence>
<dbReference type="InterPro" id="IPR005225">
    <property type="entry name" value="Small_GTP-bd"/>
</dbReference>
<evidence type="ECO:0000256" key="5">
    <source>
        <dbReference type="ARBA" id="ARBA00023134"/>
    </source>
</evidence>
<evidence type="ECO:0000256" key="2">
    <source>
        <dbReference type="ARBA" id="ARBA00020484"/>
    </source>
</evidence>
<dbReference type="GO" id="GO:0005525">
    <property type="term" value="F:GTP binding"/>
    <property type="evidence" value="ECO:0007669"/>
    <property type="project" value="UniProtKB-UniRule"/>
</dbReference>
<dbReference type="InterPro" id="IPR027417">
    <property type="entry name" value="P-loop_NTPase"/>
</dbReference>
<dbReference type="Pfam" id="PF07650">
    <property type="entry name" value="KH_2"/>
    <property type="match status" value="1"/>
</dbReference>
<feature type="region of interest" description="G3" evidence="7">
    <location>
        <begin position="66"/>
        <end position="69"/>
    </location>
</feature>
<dbReference type="SUPFAM" id="SSF54814">
    <property type="entry name" value="Prokaryotic type KH domain (KH-domain type II)"/>
    <property type="match status" value="1"/>
</dbReference>
<dbReference type="Proteomes" id="UP000029714">
    <property type="component" value="Unassembled WGS sequence"/>
</dbReference>
<dbReference type="EMBL" id="JRMP02000013">
    <property type="protein sequence ID" value="TLD93629.1"/>
    <property type="molecule type" value="Genomic_DNA"/>
</dbReference>
<comment type="subcellular location">
    <subcellularLocation>
        <location evidence="6">Cytoplasm</location>
    </subcellularLocation>
    <subcellularLocation>
        <location evidence="6">Cell membrane</location>
        <topology evidence="6">Peripheral membrane protein</topology>
    </subcellularLocation>
</comment>
<reference evidence="11 14" key="4">
    <citation type="submission" date="2019-12" db="EMBL/GenBank/DDBJ databases">
        <title>Multi-Generational Helicobacter saguini Isolates.</title>
        <authorList>
            <person name="Mannion A."/>
            <person name="Shen Z."/>
            <person name="Fox J.G."/>
        </authorList>
    </citation>
    <scope>NUCLEOTIDE SEQUENCE [LARGE SCALE GENOMIC DNA]</scope>
    <source>
        <strain evidence="11">16-048</strain>
        <strain evidence="14">16-048 (F4)</strain>
    </source>
</reference>
<feature type="region of interest" description="G4" evidence="7">
    <location>
        <begin position="135"/>
        <end position="138"/>
    </location>
</feature>
<evidence type="ECO:0000313" key="12">
    <source>
        <dbReference type="EMBL" id="TLD93629.1"/>
    </source>
</evidence>
<evidence type="ECO:0000256" key="6">
    <source>
        <dbReference type="HAMAP-Rule" id="MF_00367"/>
    </source>
</evidence>
<dbReference type="InterPro" id="IPR009019">
    <property type="entry name" value="KH_sf_prok-type"/>
</dbReference>
<dbReference type="Gene3D" id="3.40.50.300">
    <property type="entry name" value="P-loop containing nucleotide triphosphate hydrolases"/>
    <property type="match status" value="1"/>
</dbReference>
<keyword evidence="6" id="KW-0472">Membrane</keyword>
<dbReference type="Pfam" id="PF01926">
    <property type="entry name" value="MMR_HSR1"/>
    <property type="match status" value="1"/>
</dbReference>
<proteinExistence type="inferred from homology"/>
<comment type="similarity">
    <text evidence="1 6 7 8">Belongs to the TRAFAC class TrmE-Era-EngA-EngB-Septin-like GTPase superfamily. Era GTPase family.</text>
</comment>
<dbReference type="NCBIfam" id="TIGR00231">
    <property type="entry name" value="small_GTP"/>
    <property type="match status" value="1"/>
</dbReference>
<evidence type="ECO:0000256" key="1">
    <source>
        <dbReference type="ARBA" id="ARBA00007921"/>
    </source>
</evidence>
<name>A0A347VRV0_9HELI</name>